<dbReference type="Proteomes" id="UP000247810">
    <property type="component" value="Unassembled WGS sequence"/>
</dbReference>
<keyword evidence="4" id="KW-1185">Reference proteome</keyword>
<evidence type="ECO:0000256" key="1">
    <source>
        <dbReference type="SAM" id="MobiDB-lite"/>
    </source>
</evidence>
<evidence type="ECO:0000313" key="3">
    <source>
        <dbReference type="EMBL" id="PYH89213.1"/>
    </source>
</evidence>
<keyword evidence="2" id="KW-0732">Signal</keyword>
<feature type="region of interest" description="Disordered" evidence="1">
    <location>
        <begin position="59"/>
        <end position="90"/>
    </location>
</feature>
<protein>
    <recommendedName>
        <fullName evidence="5">Secreted protein</fullName>
    </recommendedName>
</protein>
<accession>A0A319DDV2</accession>
<evidence type="ECO:0008006" key="5">
    <source>
        <dbReference type="Google" id="ProtNLM"/>
    </source>
</evidence>
<name>A0A319DDV2_9EURO</name>
<sequence>MGGSLWVCVLSTVFIVLIIEACREERRASCDSRWPKPSSSSSPSPTFFLPSSSISLLGVSGPHASTQKKIQQKSKNIQQKGFAGGHPPNY</sequence>
<dbReference type="AlphaFoldDB" id="A0A319DDV2"/>
<feature type="compositionally biased region" description="Low complexity" evidence="1">
    <location>
        <begin position="67"/>
        <end position="80"/>
    </location>
</feature>
<evidence type="ECO:0000256" key="2">
    <source>
        <dbReference type="SAM" id="SignalP"/>
    </source>
</evidence>
<feature type="chain" id="PRO_5016283132" description="Secreted protein" evidence="2">
    <location>
        <begin position="22"/>
        <end position="90"/>
    </location>
</feature>
<organism evidence="3 4">
    <name type="scientific">Aspergillus ellipticus CBS 707.79</name>
    <dbReference type="NCBI Taxonomy" id="1448320"/>
    <lineage>
        <taxon>Eukaryota</taxon>
        <taxon>Fungi</taxon>
        <taxon>Dikarya</taxon>
        <taxon>Ascomycota</taxon>
        <taxon>Pezizomycotina</taxon>
        <taxon>Eurotiomycetes</taxon>
        <taxon>Eurotiomycetidae</taxon>
        <taxon>Eurotiales</taxon>
        <taxon>Aspergillaceae</taxon>
        <taxon>Aspergillus</taxon>
        <taxon>Aspergillus subgen. Circumdati</taxon>
    </lineage>
</organism>
<proteinExistence type="predicted"/>
<dbReference type="VEuPathDB" id="FungiDB:BO71DRAFT_390082"/>
<reference evidence="3 4" key="1">
    <citation type="submission" date="2018-02" db="EMBL/GenBank/DDBJ databases">
        <title>The genomes of Aspergillus section Nigri reveals drivers in fungal speciation.</title>
        <authorList>
            <consortium name="DOE Joint Genome Institute"/>
            <person name="Vesth T.C."/>
            <person name="Nybo J."/>
            <person name="Theobald S."/>
            <person name="Brandl J."/>
            <person name="Frisvad J.C."/>
            <person name="Nielsen K.F."/>
            <person name="Lyhne E.K."/>
            <person name="Kogle M.E."/>
            <person name="Kuo A."/>
            <person name="Riley R."/>
            <person name="Clum A."/>
            <person name="Nolan M."/>
            <person name="Lipzen A."/>
            <person name="Salamov A."/>
            <person name="Henrissat B."/>
            <person name="Wiebenga A."/>
            <person name="De vries R.P."/>
            <person name="Grigoriev I.V."/>
            <person name="Mortensen U.H."/>
            <person name="Andersen M.R."/>
            <person name="Baker S.E."/>
        </authorList>
    </citation>
    <scope>NUCLEOTIDE SEQUENCE [LARGE SCALE GENOMIC DNA]</scope>
    <source>
        <strain evidence="3 4">CBS 707.79</strain>
    </source>
</reference>
<evidence type="ECO:0000313" key="4">
    <source>
        <dbReference type="Proteomes" id="UP000247810"/>
    </source>
</evidence>
<feature type="signal peptide" evidence="2">
    <location>
        <begin position="1"/>
        <end position="21"/>
    </location>
</feature>
<gene>
    <name evidence="3" type="ORF">BO71DRAFT_390082</name>
</gene>
<dbReference type="EMBL" id="KZ826042">
    <property type="protein sequence ID" value="PYH89213.1"/>
    <property type="molecule type" value="Genomic_DNA"/>
</dbReference>